<keyword evidence="6 13" id="KW-0269">Exonuclease</keyword>
<comment type="catalytic activity">
    <reaction evidence="12 13">
        <text>ATP + H2O = ADP + phosphate + H(+)</text>
        <dbReference type="Rhea" id="RHEA:13065"/>
        <dbReference type="ChEBI" id="CHEBI:15377"/>
        <dbReference type="ChEBI" id="CHEBI:15378"/>
        <dbReference type="ChEBI" id="CHEBI:30616"/>
        <dbReference type="ChEBI" id="CHEBI:43474"/>
        <dbReference type="ChEBI" id="CHEBI:456216"/>
        <dbReference type="EC" id="5.6.2.4"/>
    </reaction>
</comment>
<evidence type="ECO:0000256" key="11">
    <source>
        <dbReference type="ARBA" id="ARBA00034617"/>
    </source>
</evidence>
<feature type="domain" description="UvrD-like helicase C-terminal" evidence="17">
    <location>
        <begin position="496"/>
        <end position="786"/>
    </location>
</feature>
<dbReference type="InterPro" id="IPR014017">
    <property type="entry name" value="DNA_helicase_UvrD-like_C"/>
</dbReference>
<reference evidence="18 19" key="1">
    <citation type="submission" date="2018-08" db="EMBL/GenBank/DDBJ databases">
        <title>A genome reference for cultivated species of the human gut microbiota.</title>
        <authorList>
            <person name="Zou Y."/>
            <person name="Xue W."/>
            <person name="Luo G."/>
        </authorList>
    </citation>
    <scope>NUCLEOTIDE SEQUENCE [LARGE SCALE GENOMIC DNA]</scope>
    <source>
        <strain evidence="18 19">AM47-6BH</strain>
    </source>
</reference>
<evidence type="ECO:0000259" key="17">
    <source>
        <dbReference type="PROSITE" id="PS51217"/>
    </source>
</evidence>
<evidence type="ECO:0000313" key="18">
    <source>
        <dbReference type="EMBL" id="RGZ92048.1"/>
    </source>
</evidence>
<dbReference type="InterPro" id="IPR038726">
    <property type="entry name" value="PDDEXK_AddAB-type"/>
</dbReference>
<dbReference type="SUPFAM" id="SSF52540">
    <property type="entry name" value="P-loop containing nucleoside triphosphate hydrolases"/>
    <property type="match status" value="1"/>
</dbReference>
<evidence type="ECO:0000256" key="2">
    <source>
        <dbReference type="ARBA" id="ARBA00022741"/>
    </source>
</evidence>
<organism evidence="18 19">
    <name type="scientific">Agathobacter rectalis</name>
    <dbReference type="NCBI Taxonomy" id="39491"/>
    <lineage>
        <taxon>Bacteria</taxon>
        <taxon>Bacillati</taxon>
        <taxon>Bacillota</taxon>
        <taxon>Clostridia</taxon>
        <taxon>Lachnospirales</taxon>
        <taxon>Lachnospiraceae</taxon>
        <taxon>Agathobacter</taxon>
    </lineage>
</organism>
<evidence type="ECO:0000256" key="12">
    <source>
        <dbReference type="ARBA" id="ARBA00048988"/>
    </source>
</evidence>
<keyword evidence="7 13" id="KW-0067">ATP-binding</keyword>
<evidence type="ECO:0000256" key="1">
    <source>
        <dbReference type="ARBA" id="ARBA00022722"/>
    </source>
</evidence>
<dbReference type="GO" id="GO:0003690">
    <property type="term" value="F:double-stranded DNA binding"/>
    <property type="evidence" value="ECO:0007669"/>
    <property type="project" value="UniProtKB-UniRule"/>
</dbReference>
<keyword evidence="1 13" id="KW-0540">Nuclease</keyword>
<protein>
    <recommendedName>
        <fullName evidence="13">ATP-dependent helicase/nuclease subunit A</fullName>
        <ecNumber evidence="13">3.1.-.-</ecNumber>
        <ecNumber evidence="13">5.6.2.4</ecNumber>
    </recommendedName>
    <alternativeName>
        <fullName evidence="13">ATP-dependent helicase/nuclease AddA</fullName>
    </alternativeName>
    <alternativeName>
        <fullName evidence="13">DNA 3'-5' helicase AddA</fullName>
    </alternativeName>
</protein>
<dbReference type="GO" id="GO:0008408">
    <property type="term" value="F:3'-5' exonuclease activity"/>
    <property type="evidence" value="ECO:0007669"/>
    <property type="project" value="UniProtKB-UniRule"/>
</dbReference>
<dbReference type="FunFam" id="3.40.50.300:FF:001236">
    <property type="entry name" value="ATP-dependent helicase/nuclease subunit A"/>
    <property type="match status" value="1"/>
</dbReference>
<dbReference type="EC" id="5.6.2.4" evidence="13"/>
<dbReference type="EC" id="3.1.-.-" evidence="13"/>
<dbReference type="InterPro" id="IPR014152">
    <property type="entry name" value="AddA"/>
</dbReference>
<dbReference type="PROSITE" id="PS51198">
    <property type="entry name" value="UVRD_HELICASE_ATP_BIND"/>
    <property type="match status" value="1"/>
</dbReference>
<comment type="similarity">
    <text evidence="13">Belongs to the helicase family. AddA subfamily.</text>
</comment>
<evidence type="ECO:0000256" key="13">
    <source>
        <dbReference type="HAMAP-Rule" id="MF_01451"/>
    </source>
</evidence>
<keyword evidence="2 13" id="KW-0547">Nucleotide-binding</keyword>
<proteinExistence type="inferred from homology"/>
<dbReference type="GO" id="GO:0016887">
    <property type="term" value="F:ATP hydrolysis activity"/>
    <property type="evidence" value="ECO:0007669"/>
    <property type="project" value="RHEA"/>
</dbReference>
<dbReference type="GO" id="GO:0005524">
    <property type="term" value="F:ATP binding"/>
    <property type="evidence" value="ECO:0007669"/>
    <property type="project" value="UniProtKB-UniRule"/>
</dbReference>
<evidence type="ECO:0000256" key="8">
    <source>
        <dbReference type="ARBA" id="ARBA00023125"/>
    </source>
</evidence>
<evidence type="ECO:0000256" key="7">
    <source>
        <dbReference type="ARBA" id="ARBA00022840"/>
    </source>
</evidence>
<dbReference type="Pfam" id="PF12705">
    <property type="entry name" value="PDDEXK_1"/>
    <property type="match status" value="1"/>
</dbReference>
<dbReference type="InterPro" id="IPR011604">
    <property type="entry name" value="PDDEXK-like_dom_sf"/>
</dbReference>
<dbReference type="Pfam" id="PF13361">
    <property type="entry name" value="UvrD_C"/>
    <property type="match status" value="1"/>
</dbReference>
<dbReference type="GO" id="GO:0000724">
    <property type="term" value="P:double-strand break repair via homologous recombination"/>
    <property type="evidence" value="ECO:0007669"/>
    <property type="project" value="UniProtKB-UniRule"/>
</dbReference>
<dbReference type="Gene3D" id="3.90.320.10">
    <property type="match status" value="1"/>
</dbReference>
<keyword evidence="5 13" id="KW-0347">Helicase</keyword>
<evidence type="ECO:0000256" key="15">
    <source>
        <dbReference type="SAM" id="MobiDB-lite"/>
    </source>
</evidence>
<keyword evidence="8 13" id="KW-0238">DNA-binding</keyword>
<evidence type="ECO:0000256" key="9">
    <source>
        <dbReference type="ARBA" id="ARBA00023204"/>
    </source>
</evidence>
<dbReference type="AlphaFoldDB" id="A0A413Q6E1"/>
<keyword evidence="3 13" id="KW-0227">DNA damage</keyword>
<dbReference type="GO" id="GO:0033202">
    <property type="term" value="C:DNA helicase complex"/>
    <property type="evidence" value="ECO:0007669"/>
    <property type="project" value="TreeGrafter"/>
</dbReference>
<feature type="domain" description="UvrD-like helicase ATP-binding" evidence="16">
    <location>
        <begin position="3"/>
        <end position="471"/>
    </location>
</feature>
<evidence type="ECO:0000313" key="19">
    <source>
        <dbReference type="Proteomes" id="UP000283721"/>
    </source>
</evidence>
<dbReference type="NCBIfam" id="TIGR02785">
    <property type="entry name" value="addA_Gpos"/>
    <property type="match status" value="1"/>
</dbReference>
<gene>
    <name evidence="13 18" type="primary">addA</name>
    <name evidence="18" type="ORF">DW967_08925</name>
</gene>
<comment type="cofactor">
    <cofactor evidence="13">
        <name>Mg(2+)</name>
        <dbReference type="ChEBI" id="CHEBI:18420"/>
    </cofactor>
</comment>
<feature type="binding site" evidence="14">
    <location>
        <begin position="24"/>
        <end position="31"/>
    </location>
    <ligand>
        <name>ATP</name>
        <dbReference type="ChEBI" id="CHEBI:30616"/>
    </ligand>
</feature>
<dbReference type="SUPFAM" id="SSF52980">
    <property type="entry name" value="Restriction endonuclease-like"/>
    <property type="match status" value="1"/>
</dbReference>
<evidence type="ECO:0000256" key="6">
    <source>
        <dbReference type="ARBA" id="ARBA00022839"/>
    </source>
</evidence>
<comment type="subunit">
    <text evidence="13">Heterodimer of AddA and AddB/RexB.</text>
</comment>
<dbReference type="PANTHER" id="PTHR11070">
    <property type="entry name" value="UVRD / RECB / PCRA DNA HELICASE FAMILY MEMBER"/>
    <property type="match status" value="1"/>
</dbReference>
<dbReference type="GO" id="GO:0005829">
    <property type="term" value="C:cytosol"/>
    <property type="evidence" value="ECO:0007669"/>
    <property type="project" value="TreeGrafter"/>
</dbReference>
<evidence type="ECO:0000256" key="14">
    <source>
        <dbReference type="PROSITE-ProRule" id="PRU00560"/>
    </source>
</evidence>
<feature type="region of interest" description="Disordered" evidence="15">
    <location>
        <begin position="1020"/>
        <end position="1041"/>
    </location>
</feature>
<dbReference type="HAMAP" id="MF_01451">
    <property type="entry name" value="AddA"/>
    <property type="match status" value="1"/>
</dbReference>
<comment type="caution">
    <text evidence="18">The sequence shown here is derived from an EMBL/GenBank/DDBJ whole genome shotgun (WGS) entry which is preliminary data.</text>
</comment>
<dbReference type="GO" id="GO:0043138">
    <property type="term" value="F:3'-5' DNA helicase activity"/>
    <property type="evidence" value="ECO:0007669"/>
    <property type="project" value="UniProtKB-UniRule"/>
</dbReference>
<dbReference type="InterPro" id="IPR000212">
    <property type="entry name" value="DNA_helicase_UvrD/REP"/>
</dbReference>
<name>A0A413Q6E1_9FIRM</name>
<evidence type="ECO:0000259" key="16">
    <source>
        <dbReference type="PROSITE" id="PS51198"/>
    </source>
</evidence>
<dbReference type="Proteomes" id="UP000283721">
    <property type="component" value="Unassembled WGS sequence"/>
</dbReference>
<keyword evidence="9 13" id="KW-0234">DNA repair</keyword>
<comment type="catalytic activity">
    <reaction evidence="11 13">
        <text>Couples ATP hydrolysis with the unwinding of duplex DNA by translocating in the 3'-5' direction.</text>
        <dbReference type="EC" id="5.6.2.4"/>
    </reaction>
</comment>
<keyword evidence="4 13" id="KW-0378">Hydrolase</keyword>
<accession>A0A413Q6E1</accession>
<comment type="function">
    <text evidence="13">The heterodimer acts as both an ATP-dependent DNA helicase and an ATP-dependent, dual-direction single-stranded exonuclease. Recognizes the chi site generating a DNA molecule suitable for the initiation of homologous recombination. The AddA nuclease domain is required for chi fragment generation; this subunit has the helicase and 3' -&gt; 5' nuclease activities.</text>
</comment>
<dbReference type="EMBL" id="QSES01000015">
    <property type="protein sequence ID" value="RGZ92048.1"/>
    <property type="molecule type" value="Genomic_DNA"/>
</dbReference>
<keyword evidence="10 13" id="KW-0413">Isomerase</keyword>
<dbReference type="Gene3D" id="3.40.50.300">
    <property type="entry name" value="P-loop containing nucleotide triphosphate hydrolases"/>
    <property type="match status" value="4"/>
</dbReference>
<evidence type="ECO:0000256" key="3">
    <source>
        <dbReference type="ARBA" id="ARBA00022763"/>
    </source>
</evidence>
<dbReference type="InterPro" id="IPR027417">
    <property type="entry name" value="P-loop_NTPase"/>
</dbReference>
<evidence type="ECO:0000256" key="5">
    <source>
        <dbReference type="ARBA" id="ARBA00022806"/>
    </source>
</evidence>
<dbReference type="Pfam" id="PF00580">
    <property type="entry name" value="UvrD-helicase"/>
    <property type="match status" value="1"/>
</dbReference>
<evidence type="ECO:0000256" key="10">
    <source>
        <dbReference type="ARBA" id="ARBA00023235"/>
    </source>
</evidence>
<dbReference type="InterPro" id="IPR011335">
    <property type="entry name" value="Restrct_endonuc-II-like"/>
</dbReference>
<evidence type="ECO:0000256" key="4">
    <source>
        <dbReference type="ARBA" id="ARBA00022801"/>
    </source>
</evidence>
<dbReference type="PROSITE" id="PS51217">
    <property type="entry name" value="UVRD_HELICASE_CTER"/>
    <property type="match status" value="1"/>
</dbReference>
<sequence>MDVKWTSEQQKVIDLRDRDILVSAAAGSGKTAVLVERIVNRICVDNPPVDIDRMLVVTFTKAAAAEMRERVSRAIDSLKEQKPDDENLQRQSTLVHNALITTIDSFCLFVVQNNFAQLDLDPDFRIGDQAELKLMLKDALAQVFEDNYAREDNEAFINLIDTYSKGKNDSALRQMVEDIYYKAGSSSWPRKWMNSLLRLYDIKSAKELEDSEIIKEIMDYSRVLLEEAVQELTMAKDLAAATPGLEKYALTLSEDIALFDGMADVTGYVGMQEFLNKISFGRIAVIRKFDGDEKKKERVKSMRDAAKKTVDGIKQKYFGMSIELMYEQLERQRPFVKELIRLSLEFYDAMENVKTRKRVFDFSDIEHFALRILVDEQTLEPTETAREFSKHFEEIMIDEYQDSNQVQEDILTAISREHQGVGNMFMVGDVKQSIYRFRMARPELFMEKYNTYTSDDSAHQRIDLHKNFRSRNEVLDFTNDIFYKIMAADLGNVQYDDDAALYPGASYPDETMRPELLLVDYKDEELSEIIEDEDGDKVQIEALLIANRIRSLMENGMVTDKKTGQLRAVQYRDIVILSRSVATWGNTVAAVLKDCDIPAHVESNTGYFSSYEIQVILSMLRILDNPLQDIPMAAVLASPIVGMDDEELAQIRSAFKGVSFAQAALSAMAGEDGYEDEKLKAFALVFERLRGAVADTPIHELLYMMLDETGFYRYASAMPAGKRRRQNIDMLIEMAAAYEKTSYKGLFHFVRYIDIQQKYEIDYGEADTAGENDDVVRIMTIHKSKGLEFPVVFVSGLGKGFNTQDTKSDLVIHEKLGLGLVEKTKSPRTKRPSLIRNEIESRIKRENLGEELRVLYVALTRAKEKIILTGGLSNAQKSFEKYRGNVNADQPISFGQREGAGCYLDWIIPAMLSYPDKYTVSTVDATEFAARTAMDMAANDISKAQLIGHISAADETKAKELAEEFDFEYAYASDITKKSKYSVSELKHDSMVEKYDSTEREAERPKFLLEEKETYVPDFARDDEAGGASNESKEPKNAAGVNQGALRGTAVHRVMECLDFKSLCDIDTKDHVAVSAFVKKSMDEMLKKGLITDDMYRLTRPKLIEQFISSDVAARMAQADKRGDLYKEKPFVMDYDGVLVQGIIDVFWLENDKIVLLDYKTDRVNAAKELIDRYSTQLKLYADALGRIFSTDGKSIQADERLIYSFRLQQTIVTCCECKNSGMSQQSII</sequence>
<dbReference type="InterPro" id="IPR014016">
    <property type="entry name" value="UvrD-like_ATP-bd"/>
</dbReference>
<dbReference type="PANTHER" id="PTHR11070:SF48">
    <property type="entry name" value="ATP-DEPENDENT HELICASE_NUCLEASE SUBUNIT A"/>
    <property type="match status" value="1"/>
</dbReference>